<evidence type="ECO:0000313" key="1">
    <source>
        <dbReference type="EMBL" id="EGR32258.1"/>
    </source>
</evidence>
<accession>G0QRA6</accession>
<dbReference type="RefSeq" id="XP_004035744.1">
    <property type="nucleotide sequence ID" value="XM_004035696.1"/>
</dbReference>
<evidence type="ECO:0000313" key="2">
    <source>
        <dbReference type="Proteomes" id="UP000008983"/>
    </source>
</evidence>
<dbReference type="GeneID" id="14908400"/>
<dbReference type="InParanoid" id="G0QRA6"/>
<reference evidence="1 2" key="1">
    <citation type="submission" date="2011-07" db="EMBL/GenBank/DDBJ databases">
        <authorList>
            <person name="Coyne R."/>
            <person name="Brami D."/>
            <person name="Johnson J."/>
            <person name="Hostetler J."/>
            <person name="Hannick L."/>
            <person name="Clark T."/>
            <person name="Cassidy-Hanley D."/>
            <person name="Inman J."/>
        </authorList>
    </citation>
    <scope>NUCLEOTIDE SEQUENCE [LARGE SCALE GENOMIC DNA]</scope>
    <source>
        <strain evidence="1 2">G5</strain>
    </source>
</reference>
<organism evidence="1 2">
    <name type="scientific">Ichthyophthirius multifiliis</name>
    <name type="common">White spot disease agent</name>
    <name type="synonym">Ich</name>
    <dbReference type="NCBI Taxonomy" id="5932"/>
    <lineage>
        <taxon>Eukaryota</taxon>
        <taxon>Sar</taxon>
        <taxon>Alveolata</taxon>
        <taxon>Ciliophora</taxon>
        <taxon>Intramacronucleata</taxon>
        <taxon>Oligohymenophorea</taxon>
        <taxon>Hymenostomatida</taxon>
        <taxon>Ophryoglenina</taxon>
        <taxon>Ichthyophthirius</taxon>
    </lineage>
</organism>
<keyword evidence="2" id="KW-1185">Reference proteome</keyword>
<dbReference type="EMBL" id="GL983744">
    <property type="protein sequence ID" value="EGR32258.1"/>
    <property type="molecule type" value="Genomic_DNA"/>
</dbReference>
<dbReference type="AlphaFoldDB" id="G0QRA6"/>
<gene>
    <name evidence="1" type="ORF">IMG5_091070</name>
</gene>
<name>G0QRA6_ICHMU</name>
<sequence length="169" mass="20044">MNIQIDYNNLSITKQNQQQIEHDMLKENILRNSNKSQILESPSYQFKMPYNPYIFTPNSNNKNFIFQNSPFPLQIQATPNNNNNNFIFQSKNKENILENSPNFYNPQQKNREFAVPKMYRSANKQNFTKSNNLIDYAANIISKQIQTEDKNKKIIIQQPKFIIEFNDKI</sequence>
<proteinExistence type="predicted"/>
<protein>
    <submittedName>
        <fullName evidence="1">Uncharacterized protein</fullName>
    </submittedName>
</protein>
<dbReference type="Proteomes" id="UP000008983">
    <property type="component" value="Unassembled WGS sequence"/>
</dbReference>